<dbReference type="AlphaFoldDB" id="A0A328VEA5"/>
<evidence type="ECO:0000313" key="3">
    <source>
        <dbReference type="Proteomes" id="UP000248706"/>
    </source>
</evidence>
<feature type="region of interest" description="Disordered" evidence="1">
    <location>
        <begin position="40"/>
        <end position="109"/>
    </location>
</feature>
<reference evidence="2 3" key="1">
    <citation type="submission" date="2016-08" db="EMBL/GenBank/DDBJ databases">
        <title>Analysis of Carbohydrate Active Enzymes in Thermogemmatispora T81 Reveals Carbohydrate Degradation Ability.</title>
        <authorList>
            <person name="Tomazini A."/>
            <person name="Lal S."/>
            <person name="Stott M."/>
            <person name="Henrissat B."/>
            <person name="Polikarpov I."/>
            <person name="Sparling R."/>
            <person name="Levin D.B."/>
        </authorList>
    </citation>
    <scope>NUCLEOTIDE SEQUENCE [LARGE SCALE GENOMIC DNA]</scope>
    <source>
        <strain evidence="2 3">T81</strain>
    </source>
</reference>
<comment type="caution">
    <text evidence="2">The sequence shown here is derived from an EMBL/GenBank/DDBJ whole genome shotgun (WGS) entry which is preliminary data.</text>
</comment>
<feature type="compositionally biased region" description="Polar residues" evidence="1">
    <location>
        <begin position="41"/>
        <end position="60"/>
    </location>
</feature>
<dbReference type="Proteomes" id="UP000248706">
    <property type="component" value="Unassembled WGS sequence"/>
</dbReference>
<keyword evidence="3" id="KW-1185">Reference proteome</keyword>
<accession>A0A328VEA5</accession>
<sequence>MSDQEPLIRWKDTTRLPVLSVLLQESEQANLDRRVQVQGRFIQQENPTGTFSKDGSQQKRLSPARSTEAERKIPPAIEDDSFHLLPGLRTQSDPPLEPAVLRSLHLSNR</sequence>
<gene>
    <name evidence="2" type="ORF">A4R35_01005</name>
</gene>
<proteinExistence type="predicted"/>
<organism evidence="2 3">
    <name type="scientific">Thermogemmatispora tikiterensis</name>
    <dbReference type="NCBI Taxonomy" id="1825093"/>
    <lineage>
        <taxon>Bacteria</taxon>
        <taxon>Bacillati</taxon>
        <taxon>Chloroflexota</taxon>
        <taxon>Ktedonobacteria</taxon>
        <taxon>Thermogemmatisporales</taxon>
        <taxon>Thermogemmatisporaceae</taxon>
        <taxon>Thermogemmatispora</taxon>
    </lineage>
</organism>
<dbReference type="EMBL" id="MCIF01000002">
    <property type="protein sequence ID" value="RAQ94090.1"/>
    <property type="molecule type" value="Genomic_DNA"/>
</dbReference>
<evidence type="ECO:0000313" key="2">
    <source>
        <dbReference type="EMBL" id="RAQ94090.1"/>
    </source>
</evidence>
<evidence type="ECO:0000256" key="1">
    <source>
        <dbReference type="SAM" id="MobiDB-lite"/>
    </source>
</evidence>
<name>A0A328VEA5_9CHLR</name>
<protein>
    <submittedName>
        <fullName evidence="2">Uncharacterized protein</fullName>
    </submittedName>
</protein>